<evidence type="ECO:0000256" key="6">
    <source>
        <dbReference type="ARBA" id="ARBA00022679"/>
    </source>
</evidence>
<feature type="compositionally biased region" description="Low complexity" evidence="12">
    <location>
        <begin position="625"/>
        <end position="636"/>
    </location>
</feature>
<dbReference type="AlphaFoldDB" id="A0A3G2S1D4"/>
<dbReference type="VEuPathDB" id="FungiDB:DNF11_0626"/>
<accession>A0A3G2S1D4</accession>
<evidence type="ECO:0000256" key="7">
    <source>
        <dbReference type="ARBA" id="ARBA00022692"/>
    </source>
</evidence>
<dbReference type="UniPathway" id="UPA00378"/>
<evidence type="ECO:0000256" key="11">
    <source>
        <dbReference type="ARBA" id="ARBA00032921"/>
    </source>
</evidence>
<dbReference type="PANTHER" id="PTHR12413">
    <property type="entry name" value="DOLICHYL GLYCOSYLTRANSFERASE"/>
    <property type="match status" value="1"/>
</dbReference>
<keyword evidence="7 13" id="KW-0812">Transmembrane</keyword>
<feature type="region of interest" description="Disordered" evidence="12">
    <location>
        <begin position="1"/>
        <end position="108"/>
    </location>
</feature>
<sequence length="856" mass="94856">MKKSTGIAATGGHLSGWRDADIDRSSDVPSGTAHMPARKLRPRLSASSVGSHGASSTMPPPAQPASRLQSVHDDECLSAHSSRRTKSRVLDDRLSAKSGRTRAGMDRSDAVSLHALSSHSRVLWSSTASTRTESASDARSRDRIAHWREQHVQALEQDARAANKKSRKSMDHIPSQRYKQGREEPSISSETPLRCLLRYLAHEDLQDSIWWLGLLLACLLRALVGIGGWSGRGKPPMYGDFEAQRHWMELTWHLPTGQWYRHDLPYWGLDYPPLTAWTSWLCAWVALWFVPLQEAFALLTSRGDESSAVVVFMRLSVLALDVLLYLPSLAWFLSRRLETRSIRVRHIALLTAWFQPALILIDHGHFQYNNVMLGLAALSFTLLQSKLPNVHASITGPAVATAELQRLVLDTLSRHISLQYVLAAVFFSMSLCFKQMALYYAPAVFAIMLGRCAGLMQCHWLRGLALFAGLGGATLGTFALLFLPWLPRRAELEQVGLRIFPLARGLFEDKVANIWCALSVLPVGPRWKLQRMFGVETLAKMSLLTVLLAILPCCVLLFMASVESVRRELIMDDAQAEQVVAKVRRRAGSVASGVSHRMTPSVRGENYARSAHDSSRGSDRHSVASGSLFGGSTSTLMRDAGPHRTRPPTSIKSTSYRTSVTPSPAADLLPYTLVSTSMAFFLFGFQTHEKSILLPLLPLTLIMTARGDRTGAGAVAADWEWAVLANNVGMFSMWPLLLRDGQGLAWWVLLLLWNGMLGYRPWEALRSTRATFVAWLSAAVHAGMLLLMLAQASVAVLPPHASGWLSALFQRYPDLFPVLNVLLCMPVFMLVWLWSLKKHVEITLASGVLVVTKSIK</sequence>
<evidence type="ECO:0000256" key="9">
    <source>
        <dbReference type="ARBA" id="ARBA00022989"/>
    </source>
</evidence>
<protein>
    <recommendedName>
        <fullName evidence="4">dolichyl-P-Glc:Man9GlcNAc2-PP-dolichol alpha-1,3-glucosyltransferase</fullName>
        <ecNumber evidence="4">2.4.1.267</ecNumber>
    </recommendedName>
    <alternativeName>
        <fullName evidence="11">Dol-P-Glc:Man(9)GlcNAc(2)-PP-Dol alpha-1,3-glucosyltransferase</fullName>
    </alternativeName>
</protein>
<dbReference type="Pfam" id="PF03155">
    <property type="entry name" value="Alg6_Alg8"/>
    <property type="match status" value="3"/>
</dbReference>
<keyword evidence="6 14" id="KW-0808">Transferase</keyword>
<evidence type="ECO:0000256" key="4">
    <source>
        <dbReference type="ARBA" id="ARBA00011937"/>
    </source>
</evidence>
<dbReference type="InterPro" id="IPR004856">
    <property type="entry name" value="Glyco_trans_ALG6/ALG8"/>
</dbReference>
<gene>
    <name evidence="14" type="primary">alg6</name>
    <name evidence="14" type="ORF">DNF11_0626</name>
</gene>
<comment type="subcellular location">
    <subcellularLocation>
        <location evidence="1">Endoplasmic reticulum membrane</location>
        <topology evidence="1">Multi-pass membrane protein</topology>
    </subcellularLocation>
</comment>
<feature type="transmembrane region" description="Helical" evidence="13">
    <location>
        <begin position="437"/>
        <end position="456"/>
    </location>
</feature>
<feature type="compositionally biased region" description="Basic and acidic residues" evidence="12">
    <location>
        <begin position="610"/>
        <end position="622"/>
    </location>
</feature>
<feature type="transmembrane region" description="Helical" evidence="13">
    <location>
        <begin position="772"/>
        <end position="795"/>
    </location>
</feature>
<proteinExistence type="inferred from homology"/>
<comment type="similarity">
    <text evidence="3">Belongs to the ALG6/ALG8 glucosyltransferase family.</text>
</comment>
<evidence type="ECO:0000256" key="1">
    <source>
        <dbReference type="ARBA" id="ARBA00004477"/>
    </source>
</evidence>
<dbReference type="OrthoDB" id="5589195at2759"/>
<feature type="region of interest" description="Disordered" evidence="12">
    <location>
        <begin position="156"/>
        <end position="185"/>
    </location>
</feature>
<feature type="transmembrane region" description="Helical" evidence="13">
    <location>
        <begin position="311"/>
        <end position="332"/>
    </location>
</feature>
<evidence type="ECO:0000313" key="14">
    <source>
        <dbReference type="EMBL" id="AYO41576.1"/>
    </source>
</evidence>
<comment type="pathway">
    <text evidence="2">Protein modification; protein glycosylation.</text>
</comment>
<keyword evidence="15" id="KW-1185">Reference proteome</keyword>
<dbReference type="EMBL" id="CP033148">
    <property type="protein sequence ID" value="AYO41576.1"/>
    <property type="molecule type" value="Genomic_DNA"/>
</dbReference>
<feature type="region of interest" description="Disordered" evidence="12">
    <location>
        <begin position="602"/>
        <end position="662"/>
    </location>
</feature>
<feature type="transmembrane region" description="Helical" evidence="13">
    <location>
        <begin position="271"/>
        <end position="291"/>
    </location>
</feature>
<feature type="transmembrane region" description="Helical" evidence="13">
    <location>
        <begin position="463"/>
        <end position="486"/>
    </location>
</feature>
<feature type="transmembrane region" description="Helical" evidence="13">
    <location>
        <begin position="209"/>
        <end position="229"/>
    </location>
</feature>
<dbReference type="EC" id="2.4.1.267" evidence="4"/>
<evidence type="ECO:0000256" key="5">
    <source>
        <dbReference type="ARBA" id="ARBA00022676"/>
    </source>
</evidence>
<dbReference type="GO" id="GO:0042281">
    <property type="term" value="F:dolichyl pyrophosphate Man9GlcNAc2 alpha-1,3-glucosyltransferase activity"/>
    <property type="evidence" value="ECO:0007669"/>
    <property type="project" value="UniProtKB-EC"/>
</dbReference>
<dbReference type="GO" id="GO:0005789">
    <property type="term" value="C:endoplasmic reticulum membrane"/>
    <property type="evidence" value="ECO:0007669"/>
    <property type="project" value="UniProtKB-SubCell"/>
</dbReference>
<name>A0A3G2S1D4_MALR7</name>
<dbReference type="STRING" id="425264.A0A3G2S1D4"/>
<evidence type="ECO:0000256" key="8">
    <source>
        <dbReference type="ARBA" id="ARBA00022824"/>
    </source>
</evidence>
<keyword evidence="10 13" id="KW-0472">Membrane</keyword>
<evidence type="ECO:0000256" key="3">
    <source>
        <dbReference type="ARBA" id="ARBA00008715"/>
    </source>
</evidence>
<feature type="transmembrane region" description="Helical" evidence="13">
    <location>
        <begin position="815"/>
        <end position="834"/>
    </location>
</feature>
<dbReference type="PANTHER" id="PTHR12413:SF1">
    <property type="entry name" value="DOLICHYL PYROPHOSPHATE MAN9GLCNAC2 ALPHA-1,3-GLUCOSYLTRANSFERASE"/>
    <property type="match status" value="1"/>
</dbReference>
<dbReference type="Proteomes" id="UP000269793">
    <property type="component" value="Chromosome I"/>
</dbReference>
<evidence type="ECO:0000256" key="13">
    <source>
        <dbReference type="SAM" id="Phobius"/>
    </source>
</evidence>
<reference evidence="14 15" key="1">
    <citation type="submission" date="2018-10" db="EMBL/GenBank/DDBJ databases">
        <title>Complete genome sequence of Malassezia restricta CBS 7877.</title>
        <authorList>
            <person name="Morand S.C."/>
            <person name="Bertignac M."/>
            <person name="Iltis A."/>
            <person name="Kolder I."/>
            <person name="Pirovano W."/>
            <person name="Jourdain R."/>
            <person name="Clavaud C."/>
        </authorList>
    </citation>
    <scope>NUCLEOTIDE SEQUENCE [LARGE SCALE GENOMIC DNA]</scope>
    <source>
        <strain evidence="14 15">CBS 7877</strain>
    </source>
</reference>
<evidence type="ECO:0000256" key="10">
    <source>
        <dbReference type="ARBA" id="ARBA00023136"/>
    </source>
</evidence>
<keyword evidence="5 14" id="KW-0328">Glycosyltransferase</keyword>
<evidence type="ECO:0000313" key="15">
    <source>
        <dbReference type="Proteomes" id="UP000269793"/>
    </source>
</evidence>
<feature type="compositionally biased region" description="Low complexity" evidence="12">
    <location>
        <begin position="45"/>
        <end position="56"/>
    </location>
</feature>
<feature type="transmembrane region" description="Helical" evidence="13">
    <location>
        <begin position="541"/>
        <end position="562"/>
    </location>
</feature>
<evidence type="ECO:0000256" key="12">
    <source>
        <dbReference type="SAM" id="MobiDB-lite"/>
    </source>
</evidence>
<feature type="compositionally biased region" description="Polar residues" evidence="12">
    <location>
        <begin position="647"/>
        <end position="662"/>
    </location>
</feature>
<keyword evidence="9 13" id="KW-1133">Transmembrane helix</keyword>
<evidence type="ECO:0000256" key="2">
    <source>
        <dbReference type="ARBA" id="ARBA00004922"/>
    </source>
</evidence>
<organism evidence="14 15">
    <name type="scientific">Malassezia restricta (strain ATCC 96810 / NBRC 103918 / CBS 7877)</name>
    <name type="common">Seborrheic dermatitis infection agent</name>
    <dbReference type="NCBI Taxonomy" id="425264"/>
    <lineage>
        <taxon>Eukaryota</taxon>
        <taxon>Fungi</taxon>
        <taxon>Dikarya</taxon>
        <taxon>Basidiomycota</taxon>
        <taxon>Ustilaginomycotina</taxon>
        <taxon>Malasseziomycetes</taxon>
        <taxon>Malasseziales</taxon>
        <taxon>Malasseziaceae</taxon>
        <taxon>Malassezia</taxon>
    </lineage>
</organism>
<keyword evidence="8" id="KW-0256">Endoplasmic reticulum</keyword>
<feature type="compositionally biased region" description="Basic and acidic residues" evidence="12">
    <location>
        <begin position="16"/>
        <end position="26"/>
    </location>
</feature>